<dbReference type="InterPro" id="IPR000182">
    <property type="entry name" value="GNAT_dom"/>
</dbReference>
<evidence type="ECO:0000259" key="1">
    <source>
        <dbReference type="PROSITE" id="PS51186"/>
    </source>
</evidence>
<organism evidence="2 3">
    <name type="scientific">Sulfitobacter mediterraneus</name>
    <dbReference type="NCBI Taxonomy" id="83219"/>
    <lineage>
        <taxon>Bacteria</taxon>
        <taxon>Pseudomonadati</taxon>
        <taxon>Pseudomonadota</taxon>
        <taxon>Alphaproteobacteria</taxon>
        <taxon>Rhodobacterales</taxon>
        <taxon>Roseobacteraceae</taxon>
        <taxon>Sulfitobacter</taxon>
    </lineage>
</organism>
<dbReference type="EMBL" id="QBKU01000002">
    <property type="protein sequence ID" value="PTX75123.1"/>
    <property type="molecule type" value="Genomic_DNA"/>
</dbReference>
<comment type="caution">
    <text evidence="2">The sequence shown here is derived from an EMBL/GenBank/DDBJ whole genome shotgun (WGS) entry which is preliminary data.</text>
</comment>
<dbReference type="Proteomes" id="UP000244092">
    <property type="component" value="Unassembled WGS sequence"/>
</dbReference>
<protein>
    <submittedName>
        <fullName evidence="2">Putative N-acetyltransferase YhbS</fullName>
    </submittedName>
</protein>
<dbReference type="SUPFAM" id="SSF55729">
    <property type="entry name" value="Acyl-CoA N-acyltransferases (Nat)"/>
    <property type="match status" value="1"/>
</dbReference>
<accession>A0A2T6CHZ3</accession>
<dbReference type="CDD" id="cd04301">
    <property type="entry name" value="NAT_SF"/>
    <property type="match status" value="1"/>
</dbReference>
<evidence type="ECO:0000313" key="3">
    <source>
        <dbReference type="Proteomes" id="UP000244092"/>
    </source>
</evidence>
<evidence type="ECO:0000313" key="2">
    <source>
        <dbReference type="EMBL" id="PTX75123.1"/>
    </source>
</evidence>
<dbReference type="PROSITE" id="PS51186">
    <property type="entry name" value="GNAT"/>
    <property type="match status" value="1"/>
</dbReference>
<dbReference type="Gene3D" id="3.40.630.30">
    <property type="match status" value="1"/>
</dbReference>
<dbReference type="Pfam" id="PF00583">
    <property type="entry name" value="Acetyltransf_1"/>
    <property type="match status" value="1"/>
</dbReference>
<reference evidence="2 3" key="1">
    <citation type="submission" date="2018-04" db="EMBL/GenBank/DDBJ databases">
        <title>Genomic Encyclopedia of Archaeal and Bacterial Type Strains, Phase II (KMG-II): from individual species to whole genera.</title>
        <authorList>
            <person name="Goeker M."/>
        </authorList>
    </citation>
    <scope>NUCLEOTIDE SEQUENCE [LARGE SCALE GENOMIC DNA]</scope>
    <source>
        <strain evidence="2 3">DSM 12244</strain>
    </source>
</reference>
<sequence length="153" mass="16889">MTMTITPTRADDIPALGQILDQTELFPSDMLKDMLEPALDGSSPALWLTAQLDGTAIGFSYSEPEMLAEGAWNMLAIAIAPEHQGKGHGADLVRATEAQLRETAQRLLIVETSGLEAFASTRRFYDAAGYDQEARIRDFWADGDDKVIFRKRL</sequence>
<keyword evidence="2" id="KW-0808">Transferase</keyword>
<proteinExistence type="predicted"/>
<dbReference type="AlphaFoldDB" id="A0A2T6CHZ3"/>
<gene>
    <name evidence="2" type="ORF">C8N31_102228</name>
</gene>
<name>A0A2T6CHZ3_9RHOB</name>
<dbReference type="GO" id="GO:0016747">
    <property type="term" value="F:acyltransferase activity, transferring groups other than amino-acyl groups"/>
    <property type="evidence" value="ECO:0007669"/>
    <property type="project" value="InterPro"/>
</dbReference>
<dbReference type="InterPro" id="IPR016181">
    <property type="entry name" value="Acyl_CoA_acyltransferase"/>
</dbReference>
<feature type="domain" description="N-acetyltransferase" evidence="1">
    <location>
        <begin position="3"/>
        <end position="153"/>
    </location>
</feature>